<evidence type="ECO:0000313" key="2">
    <source>
        <dbReference type="EMBL" id="HGZ79773.1"/>
    </source>
</evidence>
<dbReference type="PIRSF" id="PIRSF027391">
    <property type="entry name" value="Hpre_diP_synt_I"/>
    <property type="match status" value="1"/>
</dbReference>
<dbReference type="EMBL" id="DTKQ01000051">
    <property type="protein sequence ID" value="HGZ79773.1"/>
    <property type="molecule type" value="Genomic_DNA"/>
</dbReference>
<feature type="transmembrane region" description="Helical" evidence="1">
    <location>
        <begin position="73"/>
        <end position="96"/>
    </location>
</feature>
<gene>
    <name evidence="2" type="ORF">ENW55_07285</name>
</gene>
<keyword evidence="1" id="KW-0472">Membrane</keyword>
<dbReference type="InterPro" id="IPR014535">
    <property type="entry name" value="Hpre_diP_synt_I"/>
</dbReference>
<comment type="caution">
    <text evidence="2">The sequence shown here is derived from an EMBL/GenBank/DDBJ whole genome shotgun (WGS) entry which is preliminary data.</text>
</comment>
<feature type="transmembrane region" description="Helical" evidence="1">
    <location>
        <begin position="129"/>
        <end position="152"/>
    </location>
</feature>
<keyword evidence="1" id="KW-0812">Transmembrane</keyword>
<sequence length="180" mass="19227">MVSSRKLALISSLASLGSVIYFLETFIPFPLPFGRWGLSNLVVLIAVVLYDWQTVFAVSLLKSVVSALITGQLFSIVSLMSIAGSITAAACEYITFRTSIFGLTGVSVLGSVANNVAQSIVGAVSIKSWSFLLVLPHMLILGVPGAVLNAYLTERVVKRAKNSFGLNVAQKVTNNENDSR</sequence>
<organism evidence="2">
    <name type="scientific">Pseudothermotoga hypogea</name>
    <dbReference type="NCBI Taxonomy" id="57487"/>
    <lineage>
        <taxon>Bacteria</taxon>
        <taxon>Thermotogati</taxon>
        <taxon>Thermotogota</taxon>
        <taxon>Thermotogae</taxon>
        <taxon>Thermotogales</taxon>
        <taxon>Thermotogaceae</taxon>
        <taxon>Pseudothermotoga</taxon>
    </lineage>
</organism>
<feature type="transmembrane region" description="Helical" evidence="1">
    <location>
        <begin position="41"/>
        <end position="61"/>
    </location>
</feature>
<dbReference type="AlphaFoldDB" id="A0A832I6A2"/>
<reference evidence="2" key="1">
    <citation type="journal article" date="2020" name="mSystems">
        <title>Genome- and Community-Level Interaction Insights into Carbon Utilization and Element Cycling Functions of Hydrothermarchaeota in Hydrothermal Sediment.</title>
        <authorList>
            <person name="Zhou Z."/>
            <person name="Liu Y."/>
            <person name="Xu W."/>
            <person name="Pan J."/>
            <person name="Luo Z.H."/>
            <person name="Li M."/>
        </authorList>
    </citation>
    <scope>NUCLEOTIDE SEQUENCE [LARGE SCALE GENOMIC DNA]</scope>
    <source>
        <strain evidence="2">SpSt-86</strain>
    </source>
</reference>
<dbReference type="InterPro" id="IPR010898">
    <property type="entry name" value="Hpre_diP_synth_I"/>
</dbReference>
<keyword evidence="1" id="KW-1133">Transmembrane helix</keyword>
<name>A0A832I6A2_9THEM</name>
<accession>A0A832I6A2</accession>
<feature type="transmembrane region" description="Helical" evidence="1">
    <location>
        <begin position="7"/>
        <end position="29"/>
    </location>
</feature>
<protein>
    <submittedName>
        <fullName evidence="2">Gx transporter family protein</fullName>
    </submittedName>
</protein>
<proteinExistence type="predicted"/>
<dbReference type="Gene3D" id="1.10.1760.20">
    <property type="match status" value="1"/>
</dbReference>
<dbReference type="Pfam" id="PF07456">
    <property type="entry name" value="Hpre_diP_synt_I"/>
    <property type="match status" value="1"/>
</dbReference>
<evidence type="ECO:0000256" key="1">
    <source>
        <dbReference type="SAM" id="Phobius"/>
    </source>
</evidence>